<dbReference type="Pfam" id="PF20320">
    <property type="entry name" value="DUF6615"/>
    <property type="match status" value="1"/>
</dbReference>
<dbReference type="Proteomes" id="UP001058003">
    <property type="component" value="Chromosome"/>
</dbReference>
<keyword evidence="2" id="KW-1185">Reference proteome</keyword>
<proteinExistence type="predicted"/>
<dbReference type="OrthoDB" id="4555101at2"/>
<sequence length="302" mass="33507">MPRNAPHELNADKNVTTVADTLDDLAAQTWHKITVGPLRGLTFGEESITDHNLFELDRLAPEVEVYKFDKSEEPTNGADFEWWIGSSSIGWLGIRFQAKKLDDGSYAQLGHRVRGQRQYHLLLEQARQDNVWAFYCFYNGWDGPWPDGVPNITCPRNLTPTWDQAGTSPCTHAALQDFGCAIAPAAAVASRHAGEPRKGRLAMEEYLQFSRPWSHLFRDRSSRLLSASPSIPIIESLLGDWVLSAVRPAQNSSMSDTPYGQTAMPPEQGIHASLPPWLQARRVGASNGEGNRPSVAVVFDLS</sequence>
<reference evidence="1" key="1">
    <citation type="submission" date="2021-04" db="EMBL/GenBank/DDBJ databases">
        <title>Dactylosporangium aurantiacum NRRL B-8018 full assembly.</title>
        <authorList>
            <person name="Hartkoorn R.C."/>
            <person name="Beaudoing E."/>
            <person name="Hot D."/>
        </authorList>
    </citation>
    <scope>NUCLEOTIDE SEQUENCE</scope>
    <source>
        <strain evidence="1">NRRL B-8018</strain>
    </source>
</reference>
<dbReference type="InterPro" id="IPR046723">
    <property type="entry name" value="DUF6615"/>
</dbReference>
<protein>
    <submittedName>
        <fullName evidence="1">Uncharacterized protein</fullName>
    </submittedName>
</protein>
<gene>
    <name evidence="1" type="ORF">Daura_06545</name>
</gene>
<dbReference type="RefSeq" id="WP_156089880.1">
    <property type="nucleotide sequence ID" value="NZ_CP073767.1"/>
</dbReference>
<dbReference type="EMBL" id="CP073767">
    <property type="protein sequence ID" value="UWZ55853.1"/>
    <property type="molecule type" value="Genomic_DNA"/>
</dbReference>
<dbReference type="AlphaFoldDB" id="A0A9Q9ME74"/>
<accession>A0A9Q9ME74</accession>
<dbReference type="KEGG" id="daur:Daura_06545"/>
<organism evidence="1 2">
    <name type="scientific">Dactylosporangium aurantiacum</name>
    <dbReference type="NCBI Taxonomy" id="35754"/>
    <lineage>
        <taxon>Bacteria</taxon>
        <taxon>Bacillati</taxon>
        <taxon>Actinomycetota</taxon>
        <taxon>Actinomycetes</taxon>
        <taxon>Micromonosporales</taxon>
        <taxon>Micromonosporaceae</taxon>
        <taxon>Dactylosporangium</taxon>
    </lineage>
</organism>
<name>A0A9Q9ME74_9ACTN</name>
<evidence type="ECO:0000313" key="2">
    <source>
        <dbReference type="Proteomes" id="UP001058003"/>
    </source>
</evidence>
<evidence type="ECO:0000313" key="1">
    <source>
        <dbReference type="EMBL" id="UWZ55853.1"/>
    </source>
</evidence>